<dbReference type="InterPro" id="IPR032710">
    <property type="entry name" value="NTF2-like_dom_sf"/>
</dbReference>
<dbReference type="EMBL" id="JAUTXY010000002">
    <property type="protein sequence ID" value="MEE2057298.1"/>
    <property type="molecule type" value="Genomic_DNA"/>
</dbReference>
<feature type="domain" description="SnoaL-like" evidence="1">
    <location>
        <begin position="10"/>
        <end position="123"/>
    </location>
</feature>
<dbReference type="InterPro" id="IPR037401">
    <property type="entry name" value="SnoaL-like"/>
</dbReference>
<dbReference type="Gene3D" id="3.10.450.50">
    <property type="match status" value="1"/>
</dbReference>
<dbReference type="Pfam" id="PF13577">
    <property type="entry name" value="SnoaL_4"/>
    <property type="match status" value="1"/>
</dbReference>
<gene>
    <name evidence="2" type="ORF">Q7514_07125</name>
</gene>
<accession>A0ABU7L707</accession>
<evidence type="ECO:0000313" key="2">
    <source>
        <dbReference type="EMBL" id="MEE2057298.1"/>
    </source>
</evidence>
<dbReference type="Proteomes" id="UP001336020">
    <property type="component" value="Unassembled WGS sequence"/>
</dbReference>
<dbReference type="SUPFAM" id="SSF54427">
    <property type="entry name" value="NTF2-like"/>
    <property type="match status" value="1"/>
</dbReference>
<proteinExistence type="predicted"/>
<sequence>MTALERRLAVLEAKDAVRDCLTRYMDLCDVPGPLESTDQIGLLFTADATWEGVGPEYAGKFGIARGRAEVVALVSRYLPPAEHFVRNAHLLGSEQIRVESDSVRGRWIMQQLSLHTDGTAELLCARLEIDFEIEQIPHPTARMSRFRTQRMFATPLPTEAMAHLH</sequence>
<keyword evidence="3" id="KW-1185">Reference proteome</keyword>
<protein>
    <submittedName>
        <fullName evidence="2">Nuclear transport factor 2 family protein</fullName>
    </submittedName>
</protein>
<evidence type="ECO:0000259" key="1">
    <source>
        <dbReference type="Pfam" id="PF13577"/>
    </source>
</evidence>
<dbReference type="RefSeq" id="WP_330132545.1">
    <property type="nucleotide sequence ID" value="NZ_JAUTXY010000002.1"/>
</dbReference>
<evidence type="ECO:0000313" key="3">
    <source>
        <dbReference type="Proteomes" id="UP001336020"/>
    </source>
</evidence>
<organism evidence="2 3">
    <name type="scientific">Rhodococcus artemisiae</name>
    <dbReference type="NCBI Taxonomy" id="714159"/>
    <lineage>
        <taxon>Bacteria</taxon>
        <taxon>Bacillati</taxon>
        <taxon>Actinomycetota</taxon>
        <taxon>Actinomycetes</taxon>
        <taxon>Mycobacteriales</taxon>
        <taxon>Nocardiaceae</taxon>
        <taxon>Rhodococcus</taxon>
    </lineage>
</organism>
<name>A0ABU7L707_9NOCA</name>
<comment type="caution">
    <text evidence="2">The sequence shown here is derived from an EMBL/GenBank/DDBJ whole genome shotgun (WGS) entry which is preliminary data.</text>
</comment>
<reference evidence="2 3" key="1">
    <citation type="submission" date="2023-07" db="EMBL/GenBank/DDBJ databases">
        <authorList>
            <person name="Girao M."/>
            <person name="Carvalho M.F."/>
        </authorList>
    </citation>
    <scope>NUCLEOTIDE SEQUENCE [LARGE SCALE GENOMIC DNA]</scope>
    <source>
        <strain evidence="2 3">YIM65754</strain>
    </source>
</reference>